<dbReference type="SUPFAM" id="SSF53335">
    <property type="entry name" value="S-adenosyl-L-methionine-dependent methyltransferases"/>
    <property type="match status" value="1"/>
</dbReference>
<dbReference type="InterPro" id="IPR026669">
    <property type="entry name" value="Arsenite_MeTrfase-like"/>
</dbReference>
<dbReference type="STRING" id="269799.Gmet_2791"/>
<accession>Q39RW5</accession>
<gene>
    <name evidence="10" type="ordered locus">Gmet_2791</name>
</gene>
<evidence type="ECO:0000256" key="6">
    <source>
        <dbReference type="ARBA" id="ARBA00047941"/>
    </source>
</evidence>
<evidence type="ECO:0000313" key="10">
    <source>
        <dbReference type="EMBL" id="ABB33009.1"/>
    </source>
</evidence>
<dbReference type="NCBIfam" id="NF008823">
    <property type="entry name" value="PRK11873.1"/>
    <property type="match status" value="1"/>
</dbReference>
<reference evidence="10 11" key="2">
    <citation type="journal article" date="2009" name="BMC Microbiol.">
        <title>The genome sequence of Geobacter metallireducens: features of metabolism, physiology and regulation common and dissimilar to Geobacter sulfurreducens.</title>
        <authorList>
            <person name="Aklujkar M."/>
            <person name="Krushkal J."/>
            <person name="DiBartolo G."/>
            <person name="Lapidus A."/>
            <person name="Land M.L."/>
            <person name="Lovley D.R."/>
        </authorList>
    </citation>
    <scope>NUCLEOTIDE SEQUENCE [LARGE SCALE GENOMIC DNA]</scope>
    <source>
        <strain evidence="11">ATCC 53774 / DSM 7210 / GS-15</strain>
    </source>
</reference>
<evidence type="ECO:0000259" key="9">
    <source>
        <dbReference type="Pfam" id="PF13847"/>
    </source>
</evidence>
<comment type="catalytic activity">
    <reaction evidence="7">
        <text>arsenic triglutathione + 2 [thioredoxin]-dithiol + 2 S-adenosyl-L-methionine + H2O = dimethylarsinous acid + 2 [thioredoxin]-disulfide + 3 glutathione + 2 S-adenosyl-L-homocysteine + 2 H(+)</text>
        <dbReference type="Rhea" id="RHEA:69464"/>
        <dbReference type="Rhea" id="RHEA-COMP:10698"/>
        <dbReference type="Rhea" id="RHEA-COMP:10700"/>
        <dbReference type="ChEBI" id="CHEBI:15377"/>
        <dbReference type="ChEBI" id="CHEBI:15378"/>
        <dbReference type="ChEBI" id="CHEBI:23808"/>
        <dbReference type="ChEBI" id="CHEBI:29950"/>
        <dbReference type="ChEBI" id="CHEBI:50058"/>
        <dbReference type="ChEBI" id="CHEBI:57856"/>
        <dbReference type="ChEBI" id="CHEBI:57925"/>
        <dbReference type="ChEBI" id="CHEBI:59789"/>
        <dbReference type="ChEBI" id="CHEBI:183640"/>
        <dbReference type="EC" id="2.1.1.137"/>
    </reaction>
</comment>
<dbReference type="RefSeq" id="WP_004511671.1">
    <property type="nucleotide sequence ID" value="NC_007517.1"/>
</dbReference>
<dbReference type="GO" id="GO:0032259">
    <property type="term" value="P:methylation"/>
    <property type="evidence" value="ECO:0007669"/>
    <property type="project" value="UniProtKB-KW"/>
</dbReference>
<keyword evidence="11" id="KW-1185">Reference proteome</keyword>
<keyword evidence="10" id="KW-0489">Methyltransferase</keyword>
<evidence type="ECO:0000313" key="11">
    <source>
        <dbReference type="Proteomes" id="UP000007073"/>
    </source>
</evidence>
<evidence type="ECO:0000256" key="8">
    <source>
        <dbReference type="ARBA" id="ARBA00048428"/>
    </source>
</evidence>
<comment type="catalytic activity">
    <reaction evidence="8">
        <text>arsenic triglutathione + 3 [thioredoxin]-dithiol + 3 S-adenosyl-L-methionine = trimethylarsine + 3 [thioredoxin]-disulfide + 3 glutathione + 3 S-adenosyl-L-homocysteine + 3 H(+)</text>
        <dbReference type="Rhea" id="RHEA:69432"/>
        <dbReference type="Rhea" id="RHEA-COMP:10698"/>
        <dbReference type="Rhea" id="RHEA-COMP:10700"/>
        <dbReference type="ChEBI" id="CHEBI:15378"/>
        <dbReference type="ChEBI" id="CHEBI:27130"/>
        <dbReference type="ChEBI" id="CHEBI:29950"/>
        <dbReference type="ChEBI" id="CHEBI:50058"/>
        <dbReference type="ChEBI" id="CHEBI:57856"/>
        <dbReference type="ChEBI" id="CHEBI:57925"/>
        <dbReference type="ChEBI" id="CHEBI:59789"/>
        <dbReference type="ChEBI" id="CHEBI:183640"/>
        <dbReference type="EC" id="2.1.1.137"/>
    </reaction>
</comment>
<sequence length="266" mass="27818">MDKQRNEEIRGAVRENYGKVAVSGGAGCGCSSSSCCGTPNGATTEDISLGLGYSGEDVAAVPEGANLGLGCGNPQAIASLQLGETVLDLGSGGGFDCFLAARAVGHTGHVIGVDMTPEMITKSRRNADKANFGNVDFRLGELENLPVADGIVDVIISNCVINLSPEKAKVFSESFRVLKSGGRLAISDVVATAEMPGDIKNNMAFHTGCIAGASSIEEIESMLERTGFVNIRINPKTESRAFIRDWMPGSKIEDYVVSATIEAIKP</sequence>
<dbReference type="Gene3D" id="3.40.50.150">
    <property type="entry name" value="Vaccinia Virus protein VP39"/>
    <property type="match status" value="1"/>
</dbReference>
<keyword evidence="2" id="KW-0949">S-adenosyl-L-methionine</keyword>
<name>Q39RW5_GEOMG</name>
<feature type="domain" description="Methyltransferase" evidence="9">
    <location>
        <begin position="83"/>
        <end position="227"/>
    </location>
</feature>
<comment type="similarity">
    <text evidence="3">Belongs to the methyltransferase superfamily. Arsenite methyltransferase family.</text>
</comment>
<protein>
    <recommendedName>
        <fullName evidence="5">Arsenite methyltransferase</fullName>
        <ecNumber evidence="4">2.1.1.137</ecNumber>
    </recommendedName>
</protein>
<dbReference type="InterPro" id="IPR029063">
    <property type="entry name" value="SAM-dependent_MTases_sf"/>
</dbReference>
<evidence type="ECO:0000256" key="1">
    <source>
        <dbReference type="ARBA" id="ARBA00022679"/>
    </source>
</evidence>
<reference evidence="10 11" key="1">
    <citation type="submission" date="2005-10" db="EMBL/GenBank/DDBJ databases">
        <title>Complete sequence of Geobacter metallireducens GS-15.</title>
        <authorList>
            <consortium name="US DOE Joint Genome Institute"/>
            <person name="Copeland A."/>
            <person name="Lucas S."/>
            <person name="Lapidus A."/>
            <person name="Barry K."/>
            <person name="Detter J.C."/>
            <person name="Glavina T."/>
            <person name="Hammon N."/>
            <person name="Israni S."/>
            <person name="Pitluck S."/>
            <person name="Di Bartolo G."/>
            <person name="Chain P."/>
            <person name="Schmutz J."/>
            <person name="Larimer F."/>
            <person name="Land M."/>
            <person name="Kyrpides N."/>
            <person name="Ivanova N."/>
            <person name="Richardson P."/>
        </authorList>
    </citation>
    <scope>NUCLEOTIDE SEQUENCE [LARGE SCALE GENOMIC DNA]</scope>
    <source>
        <strain evidence="11">ATCC 53774 / DSM 7210 / GS-15</strain>
    </source>
</reference>
<dbReference type="CDD" id="cd02440">
    <property type="entry name" value="AdoMet_MTases"/>
    <property type="match status" value="1"/>
</dbReference>
<dbReference type="PANTHER" id="PTHR43675:SF8">
    <property type="entry name" value="ARSENITE METHYLTRANSFERASE"/>
    <property type="match status" value="1"/>
</dbReference>
<organism evidence="10 11">
    <name type="scientific">Geobacter metallireducens (strain ATCC 53774 / DSM 7210 / GS-15)</name>
    <dbReference type="NCBI Taxonomy" id="269799"/>
    <lineage>
        <taxon>Bacteria</taxon>
        <taxon>Pseudomonadati</taxon>
        <taxon>Thermodesulfobacteriota</taxon>
        <taxon>Desulfuromonadia</taxon>
        <taxon>Geobacterales</taxon>
        <taxon>Geobacteraceae</taxon>
        <taxon>Geobacter</taxon>
    </lineage>
</organism>
<evidence type="ECO:0000256" key="4">
    <source>
        <dbReference type="ARBA" id="ARBA00034521"/>
    </source>
</evidence>
<dbReference type="Proteomes" id="UP000007073">
    <property type="component" value="Chromosome"/>
</dbReference>
<keyword evidence="1 10" id="KW-0808">Transferase</keyword>
<evidence type="ECO:0000256" key="2">
    <source>
        <dbReference type="ARBA" id="ARBA00022691"/>
    </source>
</evidence>
<dbReference type="InterPro" id="IPR025714">
    <property type="entry name" value="Methyltranfer_dom"/>
</dbReference>
<dbReference type="PANTHER" id="PTHR43675">
    <property type="entry name" value="ARSENITE METHYLTRANSFERASE"/>
    <property type="match status" value="1"/>
</dbReference>
<evidence type="ECO:0000256" key="7">
    <source>
        <dbReference type="ARBA" id="ARBA00047943"/>
    </source>
</evidence>
<evidence type="ECO:0000256" key="5">
    <source>
        <dbReference type="ARBA" id="ARBA00034545"/>
    </source>
</evidence>
<evidence type="ECO:0000256" key="3">
    <source>
        <dbReference type="ARBA" id="ARBA00034487"/>
    </source>
</evidence>
<dbReference type="AlphaFoldDB" id="Q39RW5"/>
<dbReference type="GO" id="GO:0030791">
    <property type="term" value="F:arsenite methyltransferase activity"/>
    <property type="evidence" value="ECO:0007669"/>
    <property type="project" value="UniProtKB-EC"/>
</dbReference>
<dbReference type="EMBL" id="CP000148">
    <property type="protein sequence ID" value="ABB33009.1"/>
    <property type="molecule type" value="Genomic_DNA"/>
</dbReference>
<dbReference type="HOGENOM" id="CLU_052868_1_1_7"/>
<dbReference type="KEGG" id="gme:Gmet_2791"/>
<comment type="catalytic activity">
    <reaction evidence="6">
        <text>arsenic triglutathione + [thioredoxin]-dithiol + S-adenosyl-L-methionine + 2 H2O = methylarsonous acid + [thioredoxin]-disulfide + 3 glutathione + S-adenosyl-L-homocysteine + H(+)</text>
        <dbReference type="Rhea" id="RHEA:69460"/>
        <dbReference type="Rhea" id="RHEA-COMP:10698"/>
        <dbReference type="Rhea" id="RHEA-COMP:10700"/>
        <dbReference type="ChEBI" id="CHEBI:15377"/>
        <dbReference type="ChEBI" id="CHEBI:15378"/>
        <dbReference type="ChEBI" id="CHEBI:17826"/>
        <dbReference type="ChEBI" id="CHEBI:29950"/>
        <dbReference type="ChEBI" id="CHEBI:50058"/>
        <dbReference type="ChEBI" id="CHEBI:57856"/>
        <dbReference type="ChEBI" id="CHEBI:57925"/>
        <dbReference type="ChEBI" id="CHEBI:59789"/>
        <dbReference type="ChEBI" id="CHEBI:183640"/>
        <dbReference type="EC" id="2.1.1.137"/>
    </reaction>
</comment>
<dbReference type="Pfam" id="PF13847">
    <property type="entry name" value="Methyltransf_31"/>
    <property type="match status" value="1"/>
</dbReference>
<proteinExistence type="inferred from homology"/>
<dbReference type="eggNOG" id="COG2226">
    <property type="taxonomic scope" value="Bacteria"/>
</dbReference>
<dbReference type="EC" id="2.1.1.137" evidence="4"/>
<dbReference type="PROSITE" id="PS51257">
    <property type="entry name" value="PROKAR_LIPOPROTEIN"/>
    <property type="match status" value="1"/>
</dbReference>